<dbReference type="AlphaFoldDB" id="A0A521FDJ9"/>
<evidence type="ECO:0000313" key="1">
    <source>
        <dbReference type="EMBL" id="SMO94266.1"/>
    </source>
</evidence>
<gene>
    <name evidence="1" type="ORF">SAMN06265348_111169</name>
</gene>
<evidence type="ECO:0000313" key="2">
    <source>
        <dbReference type="Proteomes" id="UP000320300"/>
    </source>
</evidence>
<dbReference type="Proteomes" id="UP000320300">
    <property type="component" value="Unassembled WGS sequence"/>
</dbReference>
<dbReference type="OrthoDB" id="944318at2"/>
<reference evidence="1 2" key="1">
    <citation type="submission" date="2017-05" db="EMBL/GenBank/DDBJ databases">
        <authorList>
            <person name="Varghese N."/>
            <person name="Submissions S."/>
        </authorList>
    </citation>
    <scope>NUCLEOTIDE SEQUENCE [LARGE SCALE GENOMIC DNA]</scope>
    <source>
        <strain evidence="1 2">DSM 19036</strain>
    </source>
</reference>
<organism evidence="1 2">
    <name type="scientific">Pedobacter westerhofensis</name>
    <dbReference type="NCBI Taxonomy" id="425512"/>
    <lineage>
        <taxon>Bacteria</taxon>
        <taxon>Pseudomonadati</taxon>
        <taxon>Bacteroidota</taxon>
        <taxon>Sphingobacteriia</taxon>
        <taxon>Sphingobacteriales</taxon>
        <taxon>Sphingobacteriaceae</taxon>
        <taxon>Pedobacter</taxon>
    </lineage>
</organism>
<dbReference type="RefSeq" id="WP_142530140.1">
    <property type="nucleotide sequence ID" value="NZ_CBCSJO010000001.1"/>
</dbReference>
<keyword evidence="2" id="KW-1185">Reference proteome</keyword>
<sequence>MVILIAKATAFKKKFKDKYLYDQMLLKNNLEIARLILERQLPAEQEEILMNFLFNYINFEFTETKVIFDREINLLSDKNINTMTIQEILVGQAKLQGKRLGLKEGIKEGRKEAKEEEVSRLITKLRFTDEQIVDFAGVSLTTVKKVRRSVARSIH</sequence>
<accession>A0A521FDJ9</accession>
<name>A0A521FDJ9_9SPHI</name>
<dbReference type="EMBL" id="FXTN01000011">
    <property type="protein sequence ID" value="SMO94266.1"/>
    <property type="molecule type" value="Genomic_DNA"/>
</dbReference>
<proteinExistence type="predicted"/>
<protein>
    <submittedName>
        <fullName evidence="1">Uncharacterized protein</fullName>
    </submittedName>
</protein>